<feature type="domain" description="CBS" evidence="3">
    <location>
        <begin position="11"/>
        <end position="68"/>
    </location>
</feature>
<gene>
    <name evidence="4" type="ORF">G3576_02640</name>
</gene>
<sequence>MTMTIEAVLRLTSHGVIAVTPESPVAEAARLIAAHRIGAVVVQDRGGNAIGLLSEFDIVRIVAERRAGIRGLAAEDAMRRAPISILPDSSVADAIALMAEGDLRHLPVCAADGRLLGLVGLRDLLRHRDAVLPPVAAEGQDNARAYVN</sequence>
<dbReference type="PANTHER" id="PTHR43080:SF2">
    <property type="entry name" value="CBS DOMAIN-CONTAINING PROTEIN"/>
    <property type="match status" value="1"/>
</dbReference>
<comment type="caution">
    <text evidence="4">The sequence shown here is derived from an EMBL/GenBank/DDBJ whole genome shotgun (WGS) entry which is preliminary data.</text>
</comment>
<feature type="domain" description="CBS" evidence="3">
    <location>
        <begin position="78"/>
        <end position="135"/>
    </location>
</feature>
<organism evidence="4 5">
    <name type="scientific">Falsiroseomonas algicola</name>
    <dbReference type="NCBI Taxonomy" id="2716930"/>
    <lineage>
        <taxon>Bacteria</taxon>
        <taxon>Pseudomonadati</taxon>
        <taxon>Pseudomonadota</taxon>
        <taxon>Alphaproteobacteria</taxon>
        <taxon>Acetobacterales</taxon>
        <taxon>Roseomonadaceae</taxon>
        <taxon>Falsiroseomonas</taxon>
    </lineage>
</organism>
<protein>
    <submittedName>
        <fullName evidence="4">CBS domain-containing protein</fullName>
    </submittedName>
</protein>
<reference evidence="4 5" key="1">
    <citation type="submission" date="2020-02" db="EMBL/GenBank/DDBJ databases">
        <authorList>
            <person name="Kim H.M."/>
            <person name="Jeon C.O."/>
        </authorList>
    </citation>
    <scope>NUCLEOTIDE SEQUENCE [LARGE SCALE GENOMIC DNA]</scope>
    <source>
        <strain evidence="4 5">PeD5</strain>
    </source>
</reference>
<evidence type="ECO:0000256" key="2">
    <source>
        <dbReference type="PROSITE-ProRule" id="PRU00703"/>
    </source>
</evidence>
<dbReference type="InterPro" id="IPR000644">
    <property type="entry name" value="CBS_dom"/>
</dbReference>
<dbReference type="Proteomes" id="UP000475385">
    <property type="component" value="Unassembled WGS sequence"/>
</dbReference>
<dbReference type="SUPFAM" id="SSF54631">
    <property type="entry name" value="CBS-domain pair"/>
    <property type="match status" value="1"/>
</dbReference>
<accession>A0A6M1LF14</accession>
<dbReference type="PANTHER" id="PTHR43080">
    <property type="entry name" value="CBS DOMAIN-CONTAINING PROTEIN CBSX3, MITOCHONDRIAL"/>
    <property type="match status" value="1"/>
</dbReference>
<evidence type="ECO:0000313" key="5">
    <source>
        <dbReference type="Proteomes" id="UP000475385"/>
    </source>
</evidence>
<dbReference type="Gene3D" id="3.10.580.10">
    <property type="entry name" value="CBS-domain"/>
    <property type="match status" value="1"/>
</dbReference>
<dbReference type="InterPro" id="IPR046342">
    <property type="entry name" value="CBS_dom_sf"/>
</dbReference>
<evidence type="ECO:0000259" key="3">
    <source>
        <dbReference type="PROSITE" id="PS51371"/>
    </source>
</evidence>
<dbReference type="AlphaFoldDB" id="A0A6M1LF14"/>
<dbReference type="InterPro" id="IPR051257">
    <property type="entry name" value="Diverse_CBS-Domain"/>
</dbReference>
<dbReference type="RefSeq" id="WP_164692758.1">
    <property type="nucleotide sequence ID" value="NZ_JAAIKB010000001.1"/>
</dbReference>
<keyword evidence="1 2" id="KW-0129">CBS domain</keyword>
<keyword evidence="5" id="KW-1185">Reference proteome</keyword>
<dbReference type="EMBL" id="JAAIKB010000001">
    <property type="protein sequence ID" value="NGM18895.1"/>
    <property type="molecule type" value="Genomic_DNA"/>
</dbReference>
<evidence type="ECO:0000256" key="1">
    <source>
        <dbReference type="ARBA" id="ARBA00023122"/>
    </source>
</evidence>
<dbReference type="SMART" id="SM00116">
    <property type="entry name" value="CBS"/>
    <property type="match status" value="2"/>
</dbReference>
<proteinExistence type="predicted"/>
<dbReference type="PROSITE" id="PS51371">
    <property type="entry name" value="CBS"/>
    <property type="match status" value="2"/>
</dbReference>
<reference evidence="4 5" key="2">
    <citation type="submission" date="2020-03" db="EMBL/GenBank/DDBJ databases">
        <title>Roseomonas stagni sp. nov., isolated from pond water in Japan.</title>
        <authorList>
            <person name="Furuhata K."/>
            <person name="Miyamoto H."/>
            <person name="Goto K."/>
        </authorList>
    </citation>
    <scope>NUCLEOTIDE SEQUENCE [LARGE SCALE GENOMIC DNA]</scope>
    <source>
        <strain evidence="4 5">PeD5</strain>
    </source>
</reference>
<dbReference type="Pfam" id="PF00571">
    <property type="entry name" value="CBS"/>
    <property type="match status" value="2"/>
</dbReference>
<name>A0A6M1LF14_9PROT</name>
<evidence type="ECO:0000313" key="4">
    <source>
        <dbReference type="EMBL" id="NGM18895.1"/>
    </source>
</evidence>